<dbReference type="InterPro" id="IPR036186">
    <property type="entry name" value="Serpin_sf"/>
</dbReference>
<comment type="subcellular location">
    <subcellularLocation>
        <location evidence="1">Cytoplasm</location>
    </subcellularLocation>
</comment>
<dbReference type="GO" id="GO:0005615">
    <property type="term" value="C:extracellular space"/>
    <property type="evidence" value="ECO:0007669"/>
    <property type="project" value="InterPro"/>
</dbReference>
<dbReference type="GO" id="GO:0004867">
    <property type="term" value="F:serine-type endopeptidase inhibitor activity"/>
    <property type="evidence" value="ECO:0007669"/>
    <property type="project" value="UniProtKB-KW"/>
</dbReference>
<sequence length="312" mass="35460">MESLSRANSLFALDLYRTLSESNAEGNMFFSPLSISAALSMVYLGARGDTAKEMEKCHRFLRGFIKFILQVLSFSSVSDVHSHFETLTSTINSPSASYILKLANRLYGEKTFSFLPNESRPVEMMYREETFPFRYIPEYKLQVLELPYEQEELSMLILLPNETQDGSDPLLKVIWCRLESELTLDRLLDWTRKDKMATWMDIRVHLPKFKLEVESSLSEVLQKMGMSSVFQETKADLTGMSSQDGLSISAVIHKAFVEVNEEGTEAAAATAGFIFLCARSSESFTADHPFLFFIRHNPTNSIIFLGRFRGPS</sequence>
<dbReference type="AlphaFoldDB" id="A0A673NBZ7"/>
<evidence type="ECO:0000256" key="2">
    <source>
        <dbReference type="ARBA" id="ARBA00006426"/>
    </source>
</evidence>
<evidence type="ECO:0000313" key="8">
    <source>
        <dbReference type="Proteomes" id="UP000472270"/>
    </source>
</evidence>
<name>A0A673NBZ7_9TELE</name>
<dbReference type="PROSITE" id="PS00284">
    <property type="entry name" value="SERPIN"/>
    <property type="match status" value="1"/>
</dbReference>
<evidence type="ECO:0000313" key="7">
    <source>
        <dbReference type="Ensembl" id="ENSSRHP00000101032.1"/>
    </source>
</evidence>
<dbReference type="Gene3D" id="2.30.39.10">
    <property type="entry name" value="Alpha-1-antitrypsin, domain 1"/>
    <property type="match status" value="1"/>
</dbReference>
<dbReference type="InterPro" id="IPR023796">
    <property type="entry name" value="Serpin_dom"/>
</dbReference>
<dbReference type="InterPro" id="IPR023795">
    <property type="entry name" value="Serpin_CS"/>
</dbReference>
<evidence type="ECO:0000256" key="1">
    <source>
        <dbReference type="ARBA" id="ARBA00004496"/>
    </source>
</evidence>
<dbReference type="Pfam" id="PF00079">
    <property type="entry name" value="Serpin"/>
    <property type="match status" value="1"/>
</dbReference>
<dbReference type="SMART" id="SM00093">
    <property type="entry name" value="SERPIN"/>
    <property type="match status" value="1"/>
</dbReference>
<organism evidence="7 8">
    <name type="scientific">Sinocyclocheilus rhinocerous</name>
    <dbReference type="NCBI Taxonomy" id="307959"/>
    <lineage>
        <taxon>Eukaryota</taxon>
        <taxon>Metazoa</taxon>
        <taxon>Chordata</taxon>
        <taxon>Craniata</taxon>
        <taxon>Vertebrata</taxon>
        <taxon>Euteleostomi</taxon>
        <taxon>Actinopterygii</taxon>
        <taxon>Neopterygii</taxon>
        <taxon>Teleostei</taxon>
        <taxon>Ostariophysi</taxon>
        <taxon>Cypriniformes</taxon>
        <taxon>Cyprinidae</taxon>
        <taxon>Cyprininae</taxon>
        <taxon>Sinocyclocheilus</taxon>
    </lineage>
</organism>
<dbReference type="InterPro" id="IPR042178">
    <property type="entry name" value="Serpin_sf_1"/>
</dbReference>
<keyword evidence="4" id="KW-0646">Protease inhibitor</keyword>
<dbReference type="GO" id="GO:0005737">
    <property type="term" value="C:cytoplasm"/>
    <property type="evidence" value="ECO:0007669"/>
    <property type="project" value="UniProtKB-SubCell"/>
</dbReference>
<feature type="domain" description="Serpin" evidence="6">
    <location>
        <begin position="13"/>
        <end position="311"/>
    </location>
</feature>
<dbReference type="SUPFAM" id="SSF56574">
    <property type="entry name" value="Serpins"/>
    <property type="match status" value="1"/>
</dbReference>
<comment type="similarity">
    <text evidence="2">Belongs to the serpin family. Ov-serpin subfamily.</text>
</comment>
<gene>
    <name evidence="7" type="primary">LOC107721341</name>
</gene>
<dbReference type="Ensembl" id="ENSSRHT00000103761.1">
    <property type="protein sequence ID" value="ENSSRHP00000101032.1"/>
    <property type="gene ID" value="ENSSRHG00000049511.1"/>
</dbReference>
<reference evidence="7" key="2">
    <citation type="submission" date="2025-09" db="UniProtKB">
        <authorList>
            <consortium name="Ensembl"/>
        </authorList>
    </citation>
    <scope>IDENTIFICATION</scope>
</reference>
<keyword evidence="8" id="KW-1185">Reference proteome</keyword>
<evidence type="ECO:0000256" key="4">
    <source>
        <dbReference type="ARBA" id="ARBA00022690"/>
    </source>
</evidence>
<keyword evidence="3" id="KW-0963">Cytoplasm</keyword>
<reference evidence="7" key="1">
    <citation type="submission" date="2025-08" db="UniProtKB">
        <authorList>
            <consortium name="Ensembl"/>
        </authorList>
    </citation>
    <scope>IDENTIFICATION</scope>
</reference>
<keyword evidence="5" id="KW-0722">Serine protease inhibitor</keyword>
<evidence type="ECO:0000256" key="3">
    <source>
        <dbReference type="ARBA" id="ARBA00022490"/>
    </source>
</evidence>
<dbReference type="InterPro" id="IPR000215">
    <property type="entry name" value="Serpin_fam"/>
</dbReference>
<dbReference type="Gene3D" id="3.30.497.10">
    <property type="entry name" value="Antithrombin, subunit I, domain 2"/>
    <property type="match status" value="2"/>
</dbReference>
<evidence type="ECO:0000259" key="6">
    <source>
        <dbReference type="SMART" id="SM00093"/>
    </source>
</evidence>
<proteinExistence type="inferred from homology"/>
<protein>
    <submittedName>
        <fullName evidence="7">Leukocyte elastase inhibitor-like</fullName>
    </submittedName>
</protein>
<dbReference type="PANTHER" id="PTHR11461:SF180">
    <property type="entry name" value="LEUKOCYTE ELASTASE INHIBITOR"/>
    <property type="match status" value="1"/>
</dbReference>
<accession>A0A673NBZ7</accession>
<dbReference type="InterPro" id="IPR042185">
    <property type="entry name" value="Serpin_sf_2"/>
</dbReference>
<dbReference type="Proteomes" id="UP000472270">
    <property type="component" value="Unassembled WGS sequence"/>
</dbReference>
<evidence type="ECO:0000256" key="5">
    <source>
        <dbReference type="ARBA" id="ARBA00022900"/>
    </source>
</evidence>
<dbReference type="PANTHER" id="PTHR11461">
    <property type="entry name" value="SERINE PROTEASE INHIBITOR, SERPIN"/>
    <property type="match status" value="1"/>
</dbReference>